<reference evidence="1 2" key="1">
    <citation type="submission" date="2011-10" db="EMBL/GenBank/DDBJ databases">
        <title>Whole genome sequence of Selenomonas ruminantium subsp. lactilytica TAM6421.</title>
        <authorList>
            <person name="Oguchi A."/>
            <person name="Ankai A."/>
            <person name="Kaneko J."/>
            <person name="Yamada-Narita S."/>
            <person name="Fukui S."/>
            <person name="Takahashi M."/>
            <person name="Onodera T."/>
            <person name="Kojima S."/>
            <person name="Fushimi T."/>
            <person name="Abe N."/>
            <person name="Kamio Y."/>
            <person name="Yamazaki S."/>
            <person name="Fujita N."/>
        </authorList>
    </citation>
    <scope>NUCLEOTIDE SEQUENCE [LARGE SCALE GENOMIC DNA]</scope>
    <source>
        <strain evidence="2">NBRC 103574 / TAM6421</strain>
        <plasmid evidence="1 2">pSRC4</plasmid>
    </source>
</reference>
<dbReference type="AlphaFoldDB" id="I0GVB9"/>
<proteinExistence type="predicted"/>
<dbReference type="KEGG" id="sri:SELR_pSRC400550"/>
<gene>
    <name evidence="1" type="ordered locus">SELR_pSRC400550</name>
</gene>
<dbReference type="HOGENOM" id="CLU_3084632_0_0_9"/>
<sequence>MTSGVCAWPVSIGLTENVQANHSNAGKVGNPADKADVGEICMKCCTTYNQIL</sequence>
<geneLocation type="plasmid" evidence="1 2">
    <name>pSRC4</name>
</geneLocation>
<accession>I0GVB9</accession>
<evidence type="ECO:0000313" key="2">
    <source>
        <dbReference type="Proteomes" id="UP000007887"/>
    </source>
</evidence>
<dbReference type="EMBL" id="AP012294">
    <property type="protein sequence ID" value="BAL84706.1"/>
    <property type="molecule type" value="Genomic_DNA"/>
</dbReference>
<organism evidence="1 2">
    <name type="scientific">Selenomonas ruminantium subsp. lactilytica (strain NBRC 103574 / TAM6421)</name>
    <dbReference type="NCBI Taxonomy" id="927704"/>
    <lineage>
        <taxon>Bacteria</taxon>
        <taxon>Bacillati</taxon>
        <taxon>Bacillota</taxon>
        <taxon>Negativicutes</taxon>
        <taxon>Selenomonadales</taxon>
        <taxon>Selenomonadaceae</taxon>
        <taxon>Selenomonas</taxon>
    </lineage>
</organism>
<dbReference type="Proteomes" id="UP000007887">
    <property type="component" value="Plasmid pSRC4"/>
</dbReference>
<protein>
    <submittedName>
        <fullName evidence="1">Uncharacterized protein</fullName>
    </submittedName>
</protein>
<evidence type="ECO:0000313" key="1">
    <source>
        <dbReference type="EMBL" id="BAL84706.1"/>
    </source>
</evidence>
<dbReference type="PATRIC" id="fig|927704.6.peg.3469"/>
<keyword evidence="1" id="KW-0614">Plasmid</keyword>
<name>I0GVB9_SELRL</name>